<dbReference type="AlphaFoldDB" id="A0A0F8P8E0"/>
<dbReference type="Pfam" id="PF01428">
    <property type="entry name" value="zf-AN1"/>
    <property type="match status" value="1"/>
</dbReference>
<dbReference type="GeneID" id="44088133"/>
<dbReference type="EMBL" id="JJQF01000151">
    <property type="protein sequence ID" value="KKH26386.1"/>
    <property type="molecule type" value="Genomic_DNA"/>
</dbReference>
<evidence type="ECO:0000256" key="3">
    <source>
        <dbReference type="ARBA" id="ARBA00022833"/>
    </source>
</evidence>
<evidence type="ECO:0000313" key="7">
    <source>
        <dbReference type="Proteomes" id="UP000034338"/>
    </source>
</evidence>
<keyword evidence="2" id="KW-0863">Zinc-finger</keyword>
<dbReference type="SMART" id="SM00154">
    <property type="entry name" value="ZnF_AN1"/>
    <property type="match status" value="1"/>
</dbReference>
<keyword evidence="1" id="KW-0479">Metal-binding</keyword>
<feature type="domain" description="AN1-type" evidence="4">
    <location>
        <begin position="3"/>
        <end position="40"/>
    </location>
</feature>
<dbReference type="InterPro" id="IPR000058">
    <property type="entry name" value="Znf_AN1"/>
</dbReference>
<evidence type="ECO:0000256" key="2">
    <source>
        <dbReference type="ARBA" id="ARBA00022771"/>
    </source>
</evidence>
<evidence type="ECO:0000313" key="5">
    <source>
        <dbReference type="EMBL" id="KKH26386.1"/>
    </source>
</evidence>
<dbReference type="GO" id="GO:0008270">
    <property type="term" value="F:zinc ion binding"/>
    <property type="evidence" value="ECO:0007669"/>
    <property type="project" value="UniProtKB-KW"/>
</dbReference>
<dbReference type="SUPFAM" id="SSF118310">
    <property type="entry name" value="AN1-like Zinc finger"/>
    <property type="match status" value="1"/>
</dbReference>
<evidence type="ECO:0000313" key="8">
    <source>
        <dbReference type="Proteomes" id="UP000467371"/>
    </source>
</evidence>
<evidence type="ECO:0000259" key="4">
    <source>
        <dbReference type="SMART" id="SM00154"/>
    </source>
</evidence>
<dbReference type="EMBL" id="CP042908">
    <property type="protein sequence ID" value="QIB91874.1"/>
    <property type="molecule type" value="Genomic_DNA"/>
</dbReference>
<sequence length="75" mass="8951">MECEYCGKKEAYGFTCHYCGKRFCSEHKIPEMHDCPYVSLVSKPVNPRKRIKKSPIERVDDAIFWMDKDTRVKKY</sequence>
<dbReference type="PATRIC" id="fig|2209.81.peg.3762"/>
<protein>
    <recommendedName>
        <fullName evidence="4">AN1-type domain-containing protein</fullName>
    </recommendedName>
</protein>
<evidence type="ECO:0000256" key="1">
    <source>
        <dbReference type="ARBA" id="ARBA00022723"/>
    </source>
</evidence>
<gene>
    <name evidence="5" type="ORF">DU37_17510</name>
    <name evidence="6" type="ORF">FQU78_13265</name>
</gene>
<dbReference type="Proteomes" id="UP000034338">
    <property type="component" value="Unassembled WGS sequence"/>
</dbReference>
<evidence type="ECO:0000313" key="6">
    <source>
        <dbReference type="EMBL" id="QIB91874.1"/>
    </source>
</evidence>
<keyword evidence="3" id="KW-0862">Zinc</keyword>
<proteinExistence type="predicted"/>
<organism evidence="5 7">
    <name type="scientific">Methanosarcina mazei</name>
    <name type="common">Methanosarcina frisia</name>
    <dbReference type="NCBI Taxonomy" id="2209"/>
    <lineage>
        <taxon>Archaea</taxon>
        <taxon>Methanobacteriati</taxon>
        <taxon>Methanobacteriota</taxon>
        <taxon>Stenosarchaea group</taxon>
        <taxon>Methanomicrobia</taxon>
        <taxon>Methanosarcinales</taxon>
        <taxon>Methanosarcinaceae</taxon>
        <taxon>Methanosarcina</taxon>
    </lineage>
</organism>
<dbReference type="InterPro" id="IPR035896">
    <property type="entry name" value="AN1-like_Znf"/>
</dbReference>
<dbReference type="Gene3D" id="4.10.1110.10">
    <property type="entry name" value="AN1-like Zinc finger"/>
    <property type="match status" value="1"/>
</dbReference>
<reference evidence="6 8" key="2">
    <citation type="journal article" date="2020" name="Environ. Microbiol. Rep.">
        <title>Redox cycling of Fe(II) and Fe(III) in magnetite accelerates aceticlastic methanogenesis by Methanosarcina mazei.</title>
        <authorList>
            <person name="Wang H."/>
            <person name="Byrne J.M."/>
            <person name="Liu P."/>
            <person name="Liu J."/>
            <person name="Dong X."/>
            <person name="Lu Y."/>
        </authorList>
    </citation>
    <scope>NUCLEOTIDE SEQUENCE [LARGE SCALE GENOMIC DNA]</scope>
    <source>
        <strain evidence="6">Zm-15</strain>
        <strain evidence="8">zm-15</strain>
    </source>
</reference>
<reference evidence="5 7" key="1">
    <citation type="journal article" date="2015" name="ISME J.">
        <title>Genomic and phenotypic differentiation among Methanosarcina mazei populations from Columbia River sediment.</title>
        <authorList>
            <person name="Youngblut N.D."/>
            <person name="Wirth J.S."/>
            <person name="Henriksen J.R."/>
            <person name="Smith M."/>
            <person name="Simon H."/>
            <person name="Metcalf W.W."/>
            <person name="Whitaker R.J."/>
        </authorList>
    </citation>
    <scope>NUCLEOTIDE SEQUENCE [LARGE SCALE GENOMIC DNA]</scope>
    <source>
        <strain evidence="5 7">1.H.A.0.1</strain>
    </source>
</reference>
<accession>A0A0F8P8E0</accession>
<dbReference type="Proteomes" id="UP000467371">
    <property type="component" value="Chromosome"/>
</dbReference>
<name>A0A0F8P8E0_METMZ</name>
<dbReference type="RefSeq" id="WP_048045607.1">
    <property type="nucleotide sequence ID" value="NZ_CP042908.1"/>
</dbReference>